<feature type="active site" description="Proton donor/acceptor" evidence="7">
    <location>
        <position position="144"/>
    </location>
</feature>
<feature type="domain" description="L,D-TPase catalytic" evidence="8">
    <location>
        <begin position="53"/>
        <end position="183"/>
    </location>
</feature>
<evidence type="ECO:0000256" key="4">
    <source>
        <dbReference type="ARBA" id="ARBA00022960"/>
    </source>
</evidence>
<accession>A0ABT1T0I3</accession>
<dbReference type="Proteomes" id="UP001204376">
    <property type="component" value="Unassembled WGS sequence"/>
</dbReference>
<dbReference type="Gene3D" id="2.40.440.10">
    <property type="entry name" value="L,D-transpeptidase catalytic domain-like"/>
    <property type="match status" value="1"/>
</dbReference>
<gene>
    <name evidence="9" type="ORF">NPE20_09095</name>
</gene>
<dbReference type="PANTHER" id="PTHR36699">
    <property type="entry name" value="LD-TRANSPEPTIDASE"/>
    <property type="match status" value="1"/>
</dbReference>
<dbReference type="InterPro" id="IPR005490">
    <property type="entry name" value="LD_TPept_cat_dom"/>
</dbReference>
<dbReference type="RefSeq" id="WP_256538296.1">
    <property type="nucleotide sequence ID" value="NZ_JANHOH010000001.1"/>
</dbReference>
<dbReference type="PANTHER" id="PTHR36699:SF1">
    <property type="entry name" value="L,D-TRANSPEPTIDASE YAFK-RELATED"/>
    <property type="match status" value="1"/>
</dbReference>
<comment type="similarity">
    <text evidence="2">Belongs to the YkuD family.</text>
</comment>
<comment type="pathway">
    <text evidence="1 7">Cell wall biogenesis; peptidoglycan biosynthesis.</text>
</comment>
<comment type="caution">
    <text evidence="9">The sequence shown here is derived from an EMBL/GenBank/DDBJ whole genome shotgun (WGS) entry which is preliminary data.</text>
</comment>
<dbReference type="SUPFAM" id="SSF141523">
    <property type="entry name" value="L,D-transpeptidase catalytic domain-like"/>
    <property type="match status" value="1"/>
</dbReference>
<evidence type="ECO:0000313" key="10">
    <source>
        <dbReference type="Proteomes" id="UP001204376"/>
    </source>
</evidence>
<dbReference type="Pfam" id="PF03734">
    <property type="entry name" value="YkuD"/>
    <property type="match status" value="1"/>
</dbReference>
<protein>
    <submittedName>
        <fullName evidence="9">Murein L,D-transpeptidase</fullName>
    </submittedName>
</protein>
<dbReference type="EMBL" id="JANHOH010000001">
    <property type="protein sequence ID" value="MCQ6958113.1"/>
    <property type="molecule type" value="Genomic_DNA"/>
</dbReference>
<evidence type="ECO:0000313" key="9">
    <source>
        <dbReference type="EMBL" id="MCQ6958113.1"/>
    </source>
</evidence>
<dbReference type="CDD" id="cd16913">
    <property type="entry name" value="YkuD_like"/>
    <property type="match status" value="1"/>
</dbReference>
<keyword evidence="10" id="KW-1185">Reference proteome</keyword>
<organism evidence="9 10">
    <name type="scientific">Mucilaginibacter aquariorum</name>
    <dbReference type="NCBI Taxonomy" id="2967225"/>
    <lineage>
        <taxon>Bacteria</taxon>
        <taxon>Pseudomonadati</taxon>
        <taxon>Bacteroidota</taxon>
        <taxon>Sphingobacteriia</taxon>
        <taxon>Sphingobacteriales</taxon>
        <taxon>Sphingobacteriaceae</taxon>
        <taxon>Mucilaginibacter</taxon>
    </lineage>
</organism>
<evidence type="ECO:0000256" key="3">
    <source>
        <dbReference type="ARBA" id="ARBA00022679"/>
    </source>
</evidence>
<evidence type="ECO:0000256" key="5">
    <source>
        <dbReference type="ARBA" id="ARBA00022984"/>
    </source>
</evidence>
<keyword evidence="5 7" id="KW-0573">Peptidoglycan synthesis</keyword>
<feature type="active site" description="Nucleophile" evidence="7">
    <location>
        <position position="152"/>
    </location>
</feature>
<evidence type="ECO:0000259" key="8">
    <source>
        <dbReference type="PROSITE" id="PS52029"/>
    </source>
</evidence>
<evidence type="ECO:0000256" key="7">
    <source>
        <dbReference type="PROSITE-ProRule" id="PRU01373"/>
    </source>
</evidence>
<dbReference type="InterPro" id="IPR038063">
    <property type="entry name" value="Transpep_catalytic_dom"/>
</dbReference>
<name>A0ABT1T0I3_9SPHI</name>
<evidence type="ECO:0000256" key="1">
    <source>
        <dbReference type="ARBA" id="ARBA00004752"/>
    </source>
</evidence>
<evidence type="ECO:0000256" key="2">
    <source>
        <dbReference type="ARBA" id="ARBA00005992"/>
    </source>
</evidence>
<keyword evidence="3" id="KW-0808">Transferase</keyword>
<keyword evidence="4 7" id="KW-0133">Cell shape</keyword>
<evidence type="ECO:0000256" key="6">
    <source>
        <dbReference type="ARBA" id="ARBA00023316"/>
    </source>
</evidence>
<keyword evidence="6 7" id="KW-0961">Cell wall biogenesis/degradation</keyword>
<proteinExistence type="inferred from homology"/>
<dbReference type="PROSITE" id="PS52029">
    <property type="entry name" value="LD_TPASE"/>
    <property type="match status" value="1"/>
</dbReference>
<sequence>MPKLFYILLLSLSIIAKPIDLPDSKRASTARTAIWPKLQRELSEQGFDKNYRLYIRVFKQLDQLEIWAKKGSKYEIFKRYNVCYYSGGLGTKMSKGDGKSPEGFYSVGAKQLNPVSNYHLSINIGYPNKLEKLKGYTGDAIMIHGSCASIGCYAMTNPTIEEIYTLVYKALEAGQQNISLAIFPFRMDDSHMKNFTSSPYYFFWKTMQPGYELFEKNHTPPTVSVDNKQYVFGK</sequence>
<reference evidence="9 10" key="1">
    <citation type="submission" date="2022-07" db="EMBL/GenBank/DDBJ databases">
        <title>Mucilaginibacter sp. JC4.</title>
        <authorList>
            <person name="Le V."/>
            <person name="Ko S.-R."/>
            <person name="Ahn C.-Y."/>
            <person name="Oh H.-M."/>
        </authorList>
    </citation>
    <scope>NUCLEOTIDE SEQUENCE [LARGE SCALE GENOMIC DNA]</scope>
    <source>
        <strain evidence="9 10">JC4</strain>
    </source>
</reference>